<dbReference type="Proteomes" id="UP000286990">
    <property type="component" value="Unassembled WGS sequence"/>
</dbReference>
<dbReference type="RefSeq" id="WP_125222732.1">
    <property type="nucleotide sequence ID" value="NZ_QUSX01000002.1"/>
</dbReference>
<gene>
    <name evidence="4" type="ORF">DZC72_09750</name>
</gene>
<organism evidence="4 5">
    <name type="scientific">Maribacter algicola</name>
    <dbReference type="NCBI Taxonomy" id="2498892"/>
    <lineage>
        <taxon>Bacteria</taxon>
        <taxon>Pseudomonadati</taxon>
        <taxon>Bacteroidota</taxon>
        <taxon>Flavobacteriia</taxon>
        <taxon>Flavobacteriales</taxon>
        <taxon>Flavobacteriaceae</taxon>
        <taxon>Maribacter</taxon>
    </lineage>
</organism>
<dbReference type="OrthoDB" id="9816120at2"/>
<evidence type="ECO:0000259" key="3">
    <source>
        <dbReference type="Pfam" id="PF07593"/>
    </source>
</evidence>
<evidence type="ECO:0000256" key="2">
    <source>
        <dbReference type="SAM" id="SignalP"/>
    </source>
</evidence>
<feature type="domain" description="ASPIC/UnbV" evidence="3">
    <location>
        <begin position="527"/>
        <end position="593"/>
    </location>
</feature>
<sequence>MKLHVILFAILSIIIVSCKDTAVSTAQNEQPIKIIQSYRAIPADSSGIKFLNKTQESQNFNYLIYPFIYFGGGVSTGDINNDGLPDIYFTGQMGKNKLYLNKGNLSFQDITVSAGVEGLFNHWTTGTTMADVNNDGFLDIYVSVAGPGDLRKNLLYINNKNNTFTEQAQAYGIADEGHSIQSAFFDYDNDGDLDLYVGNYPPDGFSQNNAFFEQRMKNPSLETSDKLYRNDEGKFVDITEQAGVLNYGLTLGISISDFNNDGQMDIYVSNDFNSSDYLYINQGDGTYENELQKYTMHTSNFGMGTDAADINNDGLPDLVQLDMMGSNNEDQKANMSAMNTELFYDLVEKGLHHQYMKNTLQVNTGVYNFIEVGELAGISYTDWSWCPLLFDMQNNGHKDLFVTNGMRRDVNNNDYNALFRIQKAYGKVKPEEYVEWVKRMPSTPVPNFAFSNNGDLSFEKKKSDYGLSAEGFSNGASYADLDLDGDLDLVVNHLDMTSQIFENRVQNKIGSNFLRLKLNGKEDNKFGIGAKVIAYYNTEQQMVELQTTRGYESSVDPTIHFGIGSIKVLDSIEIYWPKGGVQTLRDIRANQVLEVEQEIQPRPNVNKSSVPRAMFTSTQPNLDPQFTHRENNFNDFDREVLLPHKMSQQGPALAVADVNNDGLDDFYIGGAKNLSGHLYLQNAQGNFNTHSENIWKTDQGYEDVSATFFDVDNDGDQDLYVASGGNEEAEGNRFYKDRLYLNDGKGNFKKSLEGLPKLYISTGPVRVADFDKDGDLDLFLGGRQTPGKYPLPVNSYLLRNDTEGSTVKFTDVSKELAPEFQTLGMVTDAVWADLNNDDLLDLILVGEWMTPKVYLQENDQFTDYTENFGLSDYVGWWNTVKLSDLDNDGDLDIIAGNLGLNYKYKASKQEPFKIYAEDFDDNGKLDIVLGYYSEGELYPLRGRQCSSQQIPSIKKKFPDYSSFSKASLTEVYTPAKLNEALTYSASTFANSVFLNESGKFTQKVLPRRAQTSSINDFVVKDFDKDGYLDLLIAGNLYGSEVETPRNDANFGLLLKGIGKGEFNALSASESGINILGEVKKIEEFKGIDDSEAYLVARNNLPLLVIKKL</sequence>
<evidence type="ECO:0000256" key="1">
    <source>
        <dbReference type="ARBA" id="ARBA00022729"/>
    </source>
</evidence>
<accession>A0A3R8Q3G7</accession>
<dbReference type="InterPro" id="IPR013517">
    <property type="entry name" value="FG-GAP"/>
</dbReference>
<dbReference type="InterPro" id="IPR027039">
    <property type="entry name" value="Crtac1"/>
</dbReference>
<keyword evidence="1 2" id="KW-0732">Signal</keyword>
<dbReference type="Pfam" id="PF13517">
    <property type="entry name" value="FG-GAP_3"/>
    <property type="match status" value="5"/>
</dbReference>
<evidence type="ECO:0000313" key="5">
    <source>
        <dbReference type="Proteomes" id="UP000286990"/>
    </source>
</evidence>
<dbReference type="PANTHER" id="PTHR16026:SF0">
    <property type="entry name" value="CARTILAGE ACIDIC PROTEIN 1"/>
    <property type="match status" value="1"/>
</dbReference>
<dbReference type="Pfam" id="PF07593">
    <property type="entry name" value="UnbV_ASPIC"/>
    <property type="match status" value="1"/>
</dbReference>
<protein>
    <recommendedName>
        <fullName evidence="3">ASPIC/UnbV domain-containing protein</fullName>
    </recommendedName>
</protein>
<dbReference type="AlphaFoldDB" id="A0A3R8Q3G7"/>
<dbReference type="InterPro" id="IPR028994">
    <property type="entry name" value="Integrin_alpha_N"/>
</dbReference>
<proteinExistence type="predicted"/>
<reference evidence="5" key="2">
    <citation type="submission" date="2018-12" db="EMBL/GenBank/DDBJ databases">
        <title>Maribacter lutimaris sp. nov., isolated from marine sediment.</title>
        <authorList>
            <person name="Kim K.K."/>
        </authorList>
    </citation>
    <scope>NUCLEOTIDE SEQUENCE [LARGE SCALE GENOMIC DNA]</scope>
    <source>
        <strain evidence="5">PoM-212</strain>
    </source>
</reference>
<name>A0A3R8Q3G7_9FLAO</name>
<dbReference type="SUPFAM" id="SSF69318">
    <property type="entry name" value="Integrin alpha N-terminal domain"/>
    <property type="match status" value="3"/>
</dbReference>
<dbReference type="EMBL" id="QUSX01000002">
    <property type="protein sequence ID" value="RRQ48980.1"/>
    <property type="molecule type" value="Genomic_DNA"/>
</dbReference>
<feature type="chain" id="PRO_5018681081" description="ASPIC/UnbV domain-containing protein" evidence="2">
    <location>
        <begin position="23"/>
        <end position="1108"/>
    </location>
</feature>
<reference evidence="5" key="1">
    <citation type="submission" date="2018-08" db="EMBL/GenBank/DDBJ databases">
        <authorList>
            <person name="Khan S.A."/>
            <person name="J S.E."/>
        </authorList>
    </citation>
    <scope>NUCLEOTIDE SEQUENCE [LARGE SCALE GENOMIC DNA]</scope>
    <source>
        <strain evidence="5">PoM-212</strain>
    </source>
</reference>
<evidence type="ECO:0000313" key="4">
    <source>
        <dbReference type="EMBL" id="RRQ48980.1"/>
    </source>
</evidence>
<dbReference type="Gene3D" id="2.130.10.130">
    <property type="entry name" value="Integrin alpha, N-terminal"/>
    <property type="match status" value="4"/>
</dbReference>
<feature type="signal peptide" evidence="2">
    <location>
        <begin position="1"/>
        <end position="22"/>
    </location>
</feature>
<dbReference type="PANTHER" id="PTHR16026">
    <property type="entry name" value="CARTILAGE ACIDIC PROTEIN 1"/>
    <property type="match status" value="1"/>
</dbReference>
<dbReference type="PROSITE" id="PS51257">
    <property type="entry name" value="PROKAR_LIPOPROTEIN"/>
    <property type="match status" value="1"/>
</dbReference>
<dbReference type="InterPro" id="IPR011519">
    <property type="entry name" value="UnbV_ASPIC"/>
</dbReference>
<keyword evidence="5" id="KW-1185">Reference proteome</keyword>
<comment type="caution">
    <text evidence="4">The sequence shown here is derived from an EMBL/GenBank/DDBJ whole genome shotgun (WGS) entry which is preliminary data.</text>
</comment>